<dbReference type="Pfam" id="PF01124">
    <property type="entry name" value="MAPEG"/>
    <property type="match status" value="1"/>
</dbReference>
<keyword evidence="7" id="KW-1185">Reference proteome</keyword>
<dbReference type="PANTHER" id="PTHR35371">
    <property type="entry name" value="INNER MEMBRANE PROTEIN"/>
    <property type="match status" value="1"/>
</dbReference>
<dbReference type="InterPro" id="IPR001129">
    <property type="entry name" value="Membr-assoc_MAPEG"/>
</dbReference>
<keyword evidence="2 5" id="KW-0812">Transmembrane</keyword>
<feature type="transmembrane region" description="Helical" evidence="5">
    <location>
        <begin position="109"/>
        <end position="127"/>
    </location>
</feature>
<dbReference type="EMBL" id="BAAAEI010000002">
    <property type="protein sequence ID" value="GAA0341602.1"/>
    <property type="molecule type" value="Genomic_DNA"/>
</dbReference>
<dbReference type="InterPro" id="IPR023352">
    <property type="entry name" value="MAPEG-like_dom_sf"/>
</dbReference>
<protein>
    <submittedName>
        <fullName evidence="6">MAPEG family protein</fullName>
    </submittedName>
</protein>
<evidence type="ECO:0000256" key="4">
    <source>
        <dbReference type="ARBA" id="ARBA00023136"/>
    </source>
</evidence>
<keyword evidence="4 5" id="KW-0472">Membrane</keyword>
<evidence type="ECO:0000256" key="5">
    <source>
        <dbReference type="SAM" id="Phobius"/>
    </source>
</evidence>
<dbReference type="Gene3D" id="1.20.120.550">
    <property type="entry name" value="Membrane associated eicosanoid/glutathione metabolism-like domain"/>
    <property type="match status" value="1"/>
</dbReference>
<organism evidence="6 7">
    <name type="scientific">Bowmanella denitrificans</name>
    <dbReference type="NCBI Taxonomy" id="366582"/>
    <lineage>
        <taxon>Bacteria</taxon>
        <taxon>Pseudomonadati</taxon>
        <taxon>Pseudomonadota</taxon>
        <taxon>Gammaproteobacteria</taxon>
        <taxon>Alteromonadales</taxon>
        <taxon>Alteromonadaceae</taxon>
        <taxon>Bowmanella</taxon>
    </lineage>
</organism>
<sequence length="134" mass="14576">MYMILLCLFIATILPILSKAPLAFAQAKAGGYDNRNPRAQQAALTGFGARAKAGHENAFEALLMFIPGALAVLVTGQVDTYAQYLAQGFIVARVLYHFFYLFDWHLPRSLVWTAGFACSVLLLLHAVQGASANL</sequence>
<reference evidence="7" key="1">
    <citation type="journal article" date="2019" name="Int. J. Syst. Evol. Microbiol.">
        <title>The Global Catalogue of Microorganisms (GCM) 10K type strain sequencing project: providing services to taxonomists for standard genome sequencing and annotation.</title>
        <authorList>
            <consortium name="The Broad Institute Genomics Platform"/>
            <consortium name="The Broad Institute Genome Sequencing Center for Infectious Disease"/>
            <person name="Wu L."/>
            <person name="Ma J."/>
        </authorList>
    </citation>
    <scope>NUCLEOTIDE SEQUENCE [LARGE SCALE GENOMIC DNA]</scope>
    <source>
        <strain evidence="7">JCM 13378</strain>
    </source>
</reference>
<keyword evidence="3 5" id="KW-1133">Transmembrane helix</keyword>
<dbReference type="RefSeq" id="WP_102797963.1">
    <property type="nucleotide sequence ID" value="NZ_BAAAEI010000002.1"/>
</dbReference>
<evidence type="ECO:0000313" key="6">
    <source>
        <dbReference type="EMBL" id="GAA0341602.1"/>
    </source>
</evidence>
<dbReference type="Proteomes" id="UP001501757">
    <property type="component" value="Unassembled WGS sequence"/>
</dbReference>
<evidence type="ECO:0000256" key="3">
    <source>
        <dbReference type="ARBA" id="ARBA00022989"/>
    </source>
</evidence>
<feature type="transmembrane region" description="Helical" evidence="5">
    <location>
        <begin position="81"/>
        <end position="102"/>
    </location>
</feature>
<name>A0ABP3GE39_9ALTE</name>
<dbReference type="SUPFAM" id="SSF161084">
    <property type="entry name" value="MAPEG domain-like"/>
    <property type="match status" value="1"/>
</dbReference>
<proteinExistence type="predicted"/>
<evidence type="ECO:0000256" key="1">
    <source>
        <dbReference type="ARBA" id="ARBA00004370"/>
    </source>
</evidence>
<dbReference type="PANTHER" id="PTHR35371:SF1">
    <property type="entry name" value="BLR7753 PROTEIN"/>
    <property type="match status" value="1"/>
</dbReference>
<comment type="caution">
    <text evidence="6">The sequence shown here is derived from an EMBL/GenBank/DDBJ whole genome shotgun (WGS) entry which is preliminary data.</text>
</comment>
<evidence type="ECO:0000256" key="2">
    <source>
        <dbReference type="ARBA" id="ARBA00022692"/>
    </source>
</evidence>
<comment type="subcellular location">
    <subcellularLocation>
        <location evidence="1">Membrane</location>
    </subcellularLocation>
</comment>
<evidence type="ECO:0000313" key="7">
    <source>
        <dbReference type="Proteomes" id="UP001501757"/>
    </source>
</evidence>
<gene>
    <name evidence="6" type="ORF">GCM10009092_02670</name>
</gene>
<accession>A0ABP3GE39</accession>